<evidence type="ECO:0000313" key="3">
    <source>
        <dbReference type="Proteomes" id="UP000310200"/>
    </source>
</evidence>
<reference evidence="2 3" key="1">
    <citation type="journal article" date="2019" name="Philos. Trans. R. Soc. Lond., B, Biol. Sci.">
        <title>Ant behaviour and brain gene expression of defending hosts depend on the ecological success of the intruding social parasite.</title>
        <authorList>
            <person name="Kaur R."/>
            <person name="Stoldt M."/>
            <person name="Jongepier E."/>
            <person name="Feldmeyer B."/>
            <person name="Menzel F."/>
            <person name="Bornberg-Bauer E."/>
            <person name="Foitzik S."/>
        </authorList>
    </citation>
    <scope>NUCLEOTIDE SEQUENCE [LARGE SCALE GENOMIC DNA]</scope>
    <source>
        <tissue evidence="2">Whole body</tissue>
    </source>
</reference>
<keyword evidence="1" id="KW-0812">Transmembrane</keyword>
<dbReference type="InterPro" id="IPR036770">
    <property type="entry name" value="Ankyrin_rpt-contain_sf"/>
</dbReference>
<keyword evidence="1" id="KW-0472">Membrane</keyword>
<comment type="caution">
    <text evidence="2">The sequence shown here is derived from an EMBL/GenBank/DDBJ whole genome shotgun (WGS) entry which is preliminary data.</text>
</comment>
<accession>A0A4S2JQ58</accession>
<proteinExistence type="predicted"/>
<dbReference type="SUPFAM" id="SSF48403">
    <property type="entry name" value="Ankyrin repeat"/>
    <property type="match status" value="1"/>
</dbReference>
<dbReference type="Proteomes" id="UP000310200">
    <property type="component" value="Unassembled WGS sequence"/>
</dbReference>
<feature type="transmembrane region" description="Helical" evidence="1">
    <location>
        <begin position="179"/>
        <end position="202"/>
    </location>
</feature>
<dbReference type="AlphaFoldDB" id="A0A4S2JQ58"/>
<keyword evidence="1" id="KW-1133">Transmembrane helix</keyword>
<dbReference type="Gene3D" id="1.25.40.20">
    <property type="entry name" value="Ankyrin repeat-containing domain"/>
    <property type="match status" value="1"/>
</dbReference>
<dbReference type="STRING" id="300112.A0A4S2JQ58"/>
<evidence type="ECO:0000313" key="2">
    <source>
        <dbReference type="EMBL" id="TGZ38331.1"/>
    </source>
</evidence>
<gene>
    <name evidence="2" type="ORF">DBV15_00468</name>
</gene>
<keyword evidence="3" id="KW-1185">Reference proteome</keyword>
<sequence length="218" mass="25170">MREELSQVQIIISENSWEAQVLENYLNDGDETNFLKFMAEISQGEIPLWMAENLLTMSAQHNLKLAVTAILKRFEGKYLNVREAARTAVQNGHYDIFEALLKVKPEIAHYLILSICLMLGEPRKRVDDIRSNLEKCLKLILNQVKDVRCTDKKGNTLLNYAARVDNRKAMNLLLKRGSYIGRIIAMLVAVSCRHFISLIGLLRRLLEEDKKSNERRRN</sequence>
<organism evidence="2 3">
    <name type="scientific">Temnothorax longispinosus</name>
    <dbReference type="NCBI Taxonomy" id="300112"/>
    <lineage>
        <taxon>Eukaryota</taxon>
        <taxon>Metazoa</taxon>
        <taxon>Ecdysozoa</taxon>
        <taxon>Arthropoda</taxon>
        <taxon>Hexapoda</taxon>
        <taxon>Insecta</taxon>
        <taxon>Pterygota</taxon>
        <taxon>Neoptera</taxon>
        <taxon>Endopterygota</taxon>
        <taxon>Hymenoptera</taxon>
        <taxon>Apocrita</taxon>
        <taxon>Aculeata</taxon>
        <taxon>Formicoidea</taxon>
        <taxon>Formicidae</taxon>
        <taxon>Myrmicinae</taxon>
        <taxon>Temnothorax</taxon>
    </lineage>
</organism>
<keyword evidence="2" id="KW-0675">Receptor</keyword>
<name>A0A4S2JQ58_9HYME</name>
<protein>
    <submittedName>
        <fullName evidence="2">Transient receptor potential cation channel protein painless</fullName>
    </submittedName>
</protein>
<dbReference type="EMBL" id="QBLH01003436">
    <property type="protein sequence ID" value="TGZ38331.1"/>
    <property type="molecule type" value="Genomic_DNA"/>
</dbReference>
<evidence type="ECO:0000256" key="1">
    <source>
        <dbReference type="SAM" id="Phobius"/>
    </source>
</evidence>